<dbReference type="InterPro" id="IPR052450">
    <property type="entry name" value="TRBD-Containing_Protein"/>
</dbReference>
<accession>C1N4R4</accession>
<keyword evidence="1" id="KW-0539">Nucleus</keyword>
<dbReference type="SMART" id="SM00717">
    <property type="entry name" value="SANT"/>
    <property type="match status" value="2"/>
</dbReference>
<feature type="region of interest" description="Disordered" evidence="2">
    <location>
        <begin position="234"/>
        <end position="354"/>
    </location>
</feature>
<dbReference type="SUPFAM" id="SSF46689">
    <property type="entry name" value="Homeodomain-like"/>
    <property type="match status" value="2"/>
</dbReference>
<feature type="compositionally biased region" description="Basic and acidic residues" evidence="2">
    <location>
        <begin position="373"/>
        <end position="382"/>
    </location>
</feature>
<feature type="region of interest" description="Disordered" evidence="2">
    <location>
        <begin position="366"/>
        <end position="550"/>
    </location>
</feature>
<dbReference type="AlphaFoldDB" id="C1N4R4"/>
<dbReference type="Proteomes" id="UP000001876">
    <property type="component" value="Unassembled WGS sequence"/>
</dbReference>
<reference evidence="4 5" key="1">
    <citation type="journal article" date="2009" name="Science">
        <title>Green evolution and dynamic adaptations revealed by genomes of the marine picoeukaryotes Micromonas.</title>
        <authorList>
            <person name="Worden A.Z."/>
            <person name="Lee J.H."/>
            <person name="Mock T."/>
            <person name="Rouze P."/>
            <person name="Simmons M.P."/>
            <person name="Aerts A.L."/>
            <person name="Allen A.E."/>
            <person name="Cuvelier M.L."/>
            <person name="Derelle E."/>
            <person name="Everett M.V."/>
            <person name="Foulon E."/>
            <person name="Grimwood J."/>
            <person name="Gundlach H."/>
            <person name="Henrissat B."/>
            <person name="Napoli C."/>
            <person name="McDonald S.M."/>
            <person name="Parker M.S."/>
            <person name="Rombauts S."/>
            <person name="Salamov A."/>
            <person name="Von Dassow P."/>
            <person name="Badger J.H."/>
            <person name="Coutinho P.M."/>
            <person name="Demir E."/>
            <person name="Dubchak I."/>
            <person name="Gentemann C."/>
            <person name="Eikrem W."/>
            <person name="Gready J.E."/>
            <person name="John U."/>
            <person name="Lanier W."/>
            <person name="Lindquist E.A."/>
            <person name="Lucas S."/>
            <person name="Mayer K.F."/>
            <person name="Moreau H."/>
            <person name="Not F."/>
            <person name="Otillar R."/>
            <person name="Panaud O."/>
            <person name="Pangilinan J."/>
            <person name="Paulsen I."/>
            <person name="Piegu B."/>
            <person name="Poliakov A."/>
            <person name="Robbens S."/>
            <person name="Schmutz J."/>
            <person name="Toulza E."/>
            <person name="Wyss T."/>
            <person name="Zelensky A."/>
            <person name="Zhou K."/>
            <person name="Armbrust E.V."/>
            <person name="Bhattacharya D."/>
            <person name="Goodenough U.W."/>
            <person name="Van de Peer Y."/>
            <person name="Grigoriev I.V."/>
        </authorList>
    </citation>
    <scope>NUCLEOTIDE SEQUENCE [LARGE SCALE GENOMIC DNA]</scope>
    <source>
        <strain evidence="4 5">CCMP1545</strain>
    </source>
</reference>
<dbReference type="PROSITE" id="PS50090">
    <property type="entry name" value="MYB_LIKE"/>
    <property type="match status" value="1"/>
</dbReference>
<keyword evidence="5" id="KW-1185">Reference proteome</keyword>
<dbReference type="KEGG" id="mpp:MICPUCDRAFT_52654"/>
<dbReference type="OrthoDB" id="608866at2759"/>
<dbReference type="PANTHER" id="PTHR46734:SF1">
    <property type="entry name" value="TELOMERIC REPEAT-BINDING FACTOR 1"/>
    <property type="match status" value="1"/>
</dbReference>
<feature type="region of interest" description="Disordered" evidence="2">
    <location>
        <begin position="153"/>
        <end position="172"/>
    </location>
</feature>
<feature type="domain" description="Myb-like" evidence="3">
    <location>
        <begin position="674"/>
        <end position="735"/>
    </location>
</feature>
<evidence type="ECO:0000313" key="4">
    <source>
        <dbReference type="EMBL" id="EEH52776.1"/>
    </source>
</evidence>
<name>C1N4R4_MICPC</name>
<dbReference type="Gene3D" id="1.10.10.60">
    <property type="entry name" value="Homeodomain-like"/>
    <property type="match status" value="2"/>
</dbReference>
<dbReference type="PANTHER" id="PTHR46734">
    <property type="entry name" value="TELOMERIC REPEAT-BINDING FACTOR 1 TERF1"/>
    <property type="match status" value="1"/>
</dbReference>
<feature type="compositionally biased region" description="Acidic residues" evidence="2">
    <location>
        <begin position="273"/>
        <end position="292"/>
    </location>
</feature>
<dbReference type="CDD" id="cd11660">
    <property type="entry name" value="SANT_TRF"/>
    <property type="match status" value="2"/>
</dbReference>
<evidence type="ECO:0000256" key="2">
    <source>
        <dbReference type="SAM" id="MobiDB-lite"/>
    </source>
</evidence>
<feature type="compositionally biased region" description="Gly residues" evidence="2">
    <location>
        <begin position="525"/>
        <end position="539"/>
    </location>
</feature>
<evidence type="ECO:0000313" key="5">
    <source>
        <dbReference type="Proteomes" id="UP000001876"/>
    </source>
</evidence>
<gene>
    <name evidence="4" type="ORF">MICPUCDRAFT_52654</name>
</gene>
<evidence type="ECO:0000259" key="3">
    <source>
        <dbReference type="PROSITE" id="PS50090"/>
    </source>
</evidence>
<organism evidence="5">
    <name type="scientific">Micromonas pusilla (strain CCMP1545)</name>
    <name type="common">Picoplanktonic green alga</name>
    <dbReference type="NCBI Taxonomy" id="564608"/>
    <lineage>
        <taxon>Eukaryota</taxon>
        <taxon>Viridiplantae</taxon>
        <taxon>Chlorophyta</taxon>
        <taxon>Mamiellophyceae</taxon>
        <taxon>Mamiellales</taxon>
        <taxon>Mamiellaceae</taxon>
        <taxon>Micromonas</taxon>
    </lineage>
</organism>
<protein>
    <submittedName>
        <fullName evidence="4">Predicted protein</fullName>
    </submittedName>
</protein>
<feature type="compositionally biased region" description="Acidic residues" evidence="2">
    <location>
        <begin position="383"/>
        <end position="396"/>
    </location>
</feature>
<dbReference type="GeneID" id="9688483"/>
<evidence type="ECO:0000256" key="1">
    <source>
        <dbReference type="ARBA" id="ARBA00023242"/>
    </source>
</evidence>
<dbReference type="EMBL" id="GG663747">
    <property type="protein sequence ID" value="EEH52776.1"/>
    <property type="molecule type" value="Genomic_DNA"/>
</dbReference>
<dbReference type="OMA" id="TDWISIL"/>
<sequence>MPPRKAPAAAKRKPVDDATLWVVEHAAAVGIDNDVLLDLLDAAKGATRSGEMPARIAQRLSLQMLSDAVEKKEPVSAKTCKLLAKLAPLESLTDDSEELEPRVRMCAEAACLARSKGWPAFKLAIDDMFPPRVNLAKLAKAARDDLLSAHKRCKSPGASEKPFNAARKKHGAHKADSAAARKDLASVVSAHAATLGSTSLQRLIEDITAGAYIPPPGVPKATLAGVRVGSPGTRRAAAAADDDGGGGATGGERRKSMLRTPTKKTKNKRAREEEEAVEIEKADDDAGDEDDVYAPPADDAGDPWNRLAMAAVSPSPSQKKKQKEALAKVVAASPAAKRAKIGAGEPKPSTPVGRVVNALAPGLWRRRALGLAKEPEHKRFNSDGEEEEEDDDDDDAFGIMPTQAAPTEEDLEAEAKSKSAKQPGFLSRVFGGRKKDADAAGTLAEDADYAPPGGGGGSSSDDDDDDDDESLKKRLLASPGGGFYGGTPRKSRGGPPLIPKPLGVANRHSNARGGTIKAARSAGNTPGGSTPGGAGGGAGIAPQKKERTPWAEEDVDFLLEGYEKFGPDGEDSKTMWADILIAGMKQNLFKDRTSMDLKDKYRNIKIKRAREAANALEEEEEGGGGLWTLIAGKKRRRRSMNKIKNAITGELERRPGKANRHSNFAHTSGVTQEGVRKMRQRWTAEEEDCLRKGMAEFNPPGKEGPTDWISILDKYDTVMIDRTSMDLKDKWRNMKKKMDKERADRIAAALADAGEEASS</sequence>
<dbReference type="InterPro" id="IPR001005">
    <property type="entry name" value="SANT/Myb"/>
</dbReference>
<feature type="compositionally biased region" description="Low complexity" evidence="2">
    <location>
        <begin position="327"/>
        <end position="336"/>
    </location>
</feature>
<dbReference type="STRING" id="564608.C1N4R4"/>
<dbReference type="InterPro" id="IPR009057">
    <property type="entry name" value="Homeodomain-like_sf"/>
</dbReference>
<dbReference type="RefSeq" id="XP_003062837.1">
    <property type="nucleotide sequence ID" value="XM_003062791.1"/>
</dbReference>
<feature type="compositionally biased region" description="Acidic residues" evidence="2">
    <location>
        <begin position="460"/>
        <end position="469"/>
    </location>
</feature>
<proteinExistence type="predicted"/>